<reference evidence="2" key="2">
    <citation type="submission" date="2021-08" db="EMBL/GenBank/DDBJ databases">
        <authorList>
            <person name="Tani A."/>
            <person name="Ola A."/>
            <person name="Ogura Y."/>
            <person name="Katsura K."/>
            <person name="Hayashi T."/>
        </authorList>
    </citation>
    <scope>NUCLEOTIDE SEQUENCE</scope>
    <source>
        <strain evidence="2">DSM 17168</strain>
    </source>
</reference>
<proteinExistence type="predicted"/>
<evidence type="ECO:0008006" key="4">
    <source>
        <dbReference type="Google" id="ProtNLM"/>
    </source>
</evidence>
<dbReference type="EMBL" id="BPQQ01000058">
    <property type="protein sequence ID" value="GJE02539.1"/>
    <property type="molecule type" value="Genomic_DNA"/>
</dbReference>
<gene>
    <name evidence="1" type="ORF">GMJLKIPL_4488</name>
    <name evidence="2" type="ORF">GMJLKIPL_6574</name>
</gene>
<name>A0ABQ4SRX7_9HYPH</name>
<dbReference type="EMBL" id="BPQQ01000141">
    <property type="protein sequence ID" value="GJE04610.1"/>
    <property type="molecule type" value="Genomic_DNA"/>
</dbReference>
<organism evidence="2 3">
    <name type="scientific">Methylobacterium isbiliense</name>
    <dbReference type="NCBI Taxonomy" id="315478"/>
    <lineage>
        <taxon>Bacteria</taxon>
        <taxon>Pseudomonadati</taxon>
        <taxon>Pseudomonadota</taxon>
        <taxon>Alphaproteobacteria</taxon>
        <taxon>Hyphomicrobiales</taxon>
        <taxon>Methylobacteriaceae</taxon>
        <taxon>Methylobacterium</taxon>
    </lineage>
</organism>
<comment type="caution">
    <text evidence="2">The sequence shown here is derived from an EMBL/GenBank/DDBJ whole genome shotgun (WGS) entry which is preliminary data.</text>
</comment>
<reference evidence="2" key="1">
    <citation type="journal article" date="2021" name="Front. Microbiol.">
        <title>Comprehensive Comparative Genomics and Phenotyping of Methylobacterium Species.</title>
        <authorList>
            <person name="Alessa O."/>
            <person name="Ogura Y."/>
            <person name="Fujitani Y."/>
            <person name="Takami H."/>
            <person name="Hayashi T."/>
            <person name="Sahin N."/>
            <person name="Tani A."/>
        </authorList>
    </citation>
    <scope>NUCLEOTIDE SEQUENCE</scope>
    <source>
        <strain evidence="2">DSM 17168</strain>
    </source>
</reference>
<evidence type="ECO:0000313" key="1">
    <source>
        <dbReference type="EMBL" id="GJE02539.1"/>
    </source>
</evidence>
<sequence length="46" mass="5308">MALFSYLEGFYNPVRRHSALGYRSPVVYEQEHRPKPATETLVTQAP</sequence>
<accession>A0ABQ4SRX7</accession>
<evidence type="ECO:0000313" key="2">
    <source>
        <dbReference type="EMBL" id="GJE04610.1"/>
    </source>
</evidence>
<evidence type="ECO:0000313" key="3">
    <source>
        <dbReference type="Proteomes" id="UP001055153"/>
    </source>
</evidence>
<keyword evidence="3" id="KW-1185">Reference proteome</keyword>
<dbReference type="Proteomes" id="UP001055153">
    <property type="component" value="Unassembled WGS sequence"/>
</dbReference>
<protein>
    <recommendedName>
        <fullName evidence="4">Integrase catalytic domain-containing protein</fullName>
    </recommendedName>
</protein>